<evidence type="ECO:0000313" key="4">
    <source>
        <dbReference type="Proteomes" id="UP001277761"/>
    </source>
</evidence>
<sequence>MPDTIRAAAVQMEAEVGNVDANLEMADALVRAAAAEGATWIVLPEFFASGVANRPELRDDAPAIDGAPTALLRDLARELGVHLSGSTLVRDADDHVRNAFLLAGPDGALLGRHDKDLPTMWENALYVGGGDPGRLESADGLTVGVALCWELLRTATAERLAGRVDLVVGGSGWWSIPTWVPRPLFRALERANHERAVRAPERFAPYVGAPVVHAAHAGPVSCPWPLAGCVYSGRFAGGAGVYDADGSTLALRRRDAGPGVAVAEVTPGRRAPRPRPDRFWLQERGAIAAAAWAYQNPVGRREYRREHRRRLDRAAVAGRGR</sequence>
<dbReference type="InterPro" id="IPR050345">
    <property type="entry name" value="Aliph_Amidase/BUP"/>
</dbReference>
<dbReference type="GO" id="GO:0016787">
    <property type="term" value="F:hydrolase activity"/>
    <property type="evidence" value="ECO:0007669"/>
    <property type="project" value="UniProtKB-KW"/>
</dbReference>
<dbReference type="CDD" id="cd07197">
    <property type="entry name" value="nitrilase"/>
    <property type="match status" value="1"/>
</dbReference>
<feature type="domain" description="CN hydrolase" evidence="2">
    <location>
        <begin position="5"/>
        <end position="267"/>
    </location>
</feature>
<comment type="caution">
    <text evidence="3">The sequence shown here is derived from an EMBL/GenBank/DDBJ whole genome shotgun (WGS) entry which is preliminary data.</text>
</comment>
<evidence type="ECO:0000256" key="1">
    <source>
        <dbReference type="ARBA" id="ARBA00022801"/>
    </source>
</evidence>
<reference evidence="3 4" key="1">
    <citation type="submission" date="2023-11" db="EMBL/GenBank/DDBJ databases">
        <authorList>
            <person name="Xu M."/>
            <person name="Jiang T."/>
        </authorList>
    </citation>
    <scope>NUCLEOTIDE SEQUENCE [LARGE SCALE GENOMIC DNA]</scope>
    <source>
        <strain evidence="3 4">SD</strain>
    </source>
</reference>
<keyword evidence="4" id="KW-1185">Reference proteome</keyword>
<evidence type="ECO:0000313" key="3">
    <source>
        <dbReference type="EMBL" id="MDX8151510.1"/>
    </source>
</evidence>
<dbReference type="RefSeq" id="WP_406628275.1">
    <property type="nucleotide sequence ID" value="NZ_JAXAVX010000003.1"/>
</dbReference>
<accession>A0ABU4VI67</accession>
<gene>
    <name evidence="3" type="ORF">SK069_07910</name>
</gene>
<name>A0ABU4VI67_9ACTN</name>
<dbReference type="InterPro" id="IPR036526">
    <property type="entry name" value="C-N_Hydrolase_sf"/>
</dbReference>
<proteinExistence type="predicted"/>
<dbReference type="PANTHER" id="PTHR43674">
    <property type="entry name" value="NITRILASE C965.09-RELATED"/>
    <property type="match status" value="1"/>
</dbReference>
<evidence type="ECO:0000259" key="2">
    <source>
        <dbReference type="PROSITE" id="PS50263"/>
    </source>
</evidence>
<dbReference type="EMBL" id="JAXAVX010000003">
    <property type="protein sequence ID" value="MDX8151510.1"/>
    <property type="molecule type" value="Genomic_DNA"/>
</dbReference>
<dbReference type="SUPFAM" id="SSF56317">
    <property type="entry name" value="Carbon-nitrogen hydrolase"/>
    <property type="match status" value="1"/>
</dbReference>
<organism evidence="3 4">
    <name type="scientific">Patulibacter brassicae</name>
    <dbReference type="NCBI Taxonomy" id="1705717"/>
    <lineage>
        <taxon>Bacteria</taxon>
        <taxon>Bacillati</taxon>
        <taxon>Actinomycetota</taxon>
        <taxon>Thermoleophilia</taxon>
        <taxon>Solirubrobacterales</taxon>
        <taxon>Patulibacteraceae</taxon>
        <taxon>Patulibacter</taxon>
    </lineage>
</organism>
<dbReference type="Gene3D" id="3.60.110.10">
    <property type="entry name" value="Carbon-nitrogen hydrolase"/>
    <property type="match status" value="1"/>
</dbReference>
<dbReference type="InterPro" id="IPR003010">
    <property type="entry name" value="C-N_Hydrolase"/>
</dbReference>
<dbReference type="Pfam" id="PF00795">
    <property type="entry name" value="CN_hydrolase"/>
    <property type="match status" value="1"/>
</dbReference>
<keyword evidence="1 3" id="KW-0378">Hydrolase</keyword>
<protein>
    <submittedName>
        <fullName evidence="3">Carbon-nitrogen hydrolase family protein</fullName>
    </submittedName>
</protein>
<dbReference type="PANTHER" id="PTHR43674:SF2">
    <property type="entry name" value="BETA-UREIDOPROPIONASE"/>
    <property type="match status" value="1"/>
</dbReference>
<dbReference type="PROSITE" id="PS50263">
    <property type="entry name" value="CN_HYDROLASE"/>
    <property type="match status" value="1"/>
</dbReference>
<dbReference type="Proteomes" id="UP001277761">
    <property type="component" value="Unassembled WGS sequence"/>
</dbReference>